<dbReference type="Gene3D" id="3.90.1150.10">
    <property type="entry name" value="Aspartate Aminotransferase, domain 1"/>
    <property type="match status" value="1"/>
</dbReference>
<dbReference type="InterPro" id="IPR015422">
    <property type="entry name" value="PyrdxlP-dep_Trfase_small"/>
</dbReference>
<dbReference type="PANTHER" id="PTHR45744:SF36">
    <property type="entry name" value="AMINOTRANSFERASE CLASS I_CLASSII DOMAIN-CONTAINING PROTEIN"/>
    <property type="match status" value="1"/>
</dbReference>
<dbReference type="EMBL" id="OIVN01002458">
    <property type="protein sequence ID" value="SPD03842.1"/>
    <property type="molecule type" value="Genomic_DNA"/>
</dbReference>
<evidence type="ECO:0000313" key="1">
    <source>
        <dbReference type="EMBL" id="SPD03842.1"/>
    </source>
</evidence>
<dbReference type="Gene3D" id="3.40.640.10">
    <property type="entry name" value="Type I PLP-dependent aspartate aminotransferase-like (Major domain)"/>
    <property type="match status" value="1"/>
</dbReference>
<reference evidence="1" key="1">
    <citation type="submission" date="2018-02" db="EMBL/GenBank/DDBJ databases">
        <authorList>
            <person name="Cohen D.B."/>
            <person name="Kent A.D."/>
        </authorList>
    </citation>
    <scope>NUCLEOTIDE SEQUENCE</scope>
</reference>
<sequence length="92" mass="10230">MENECKKWGFRGNEELNAASAMSIRSVLYKLIDNISGNEGKRTIHLALDDPSVFPCFRTTPLAENAIVDAVRSAQFNCYPPAVGILPARRYV</sequence>
<accession>A0A2N9GVW9</accession>
<dbReference type="InterPro" id="IPR015421">
    <property type="entry name" value="PyrdxlP-dep_Trfase_major"/>
</dbReference>
<evidence type="ECO:0008006" key="2">
    <source>
        <dbReference type="Google" id="ProtNLM"/>
    </source>
</evidence>
<organism evidence="1">
    <name type="scientific">Fagus sylvatica</name>
    <name type="common">Beechnut</name>
    <dbReference type="NCBI Taxonomy" id="28930"/>
    <lineage>
        <taxon>Eukaryota</taxon>
        <taxon>Viridiplantae</taxon>
        <taxon>Streptophyta</taxon>
        <taxon>Embryophyta</taxon>
        <taxon>Tracheophyta</taxon>
        <taxon>Spermatophyta</taxon>
        <taxon>Magnoliopsida</taxon>
        <taxon>eudicotyledons</taxon>
        <taxon>Gunneridae</taxon>
        <taxon>Pentapetalae</taxon>
        <taxon>rosids</taxon>
        <taxon>fabids</taxon>
        <taxon>Fagales</taxon>
        <taxon>Fagaceae</taxon>
        <taxon>Fagus</taxon>
    </lineage>
</organism>
<dbReference type="GO" id="GO:0004838">
    <property type="term" value="F:L-tyrosine-2-oxoglutarate transaminase activity"/>
    <property type="evidence" value="ECO:0007669"/>
    <property type="project" value="TreeGrafter"/>
</dbReference>
<protein>
    <recommendedName>
        <fullName evidence="2">Aminotransferase class I/classII domain-containing protein</fullName>
    </recommendedName>
</protein>
<name>A0A2N9GVW9_FAGSY</name>
<gene>
    <name evidence="1" type="ORF">FSB_LOCUS31724</name>
</gene>
<dbReference type="GO" id="GO:0006572">
    <property type="term" value="P:L-tyrosine catabolic process"/>
    <property type="evidence" value="ECO:0007669"/>
    <property type="project" value="TreeGrafter"/>
</dbReference>
<dbReference type="AlphaFoldDB" id="A0A2N9GVW9"/>
<dbReference type="PANTHER" id="PTHR45744">
    <property type="entry name" value="TYROSINE AMINOTRANSFERASE"/>
    <property type="match status" value="1"/>
</dbReference>
<proteinExistence type="predicted"/>